<evidence type="ECO:0000259" key="1">
    <source>
        <dbReference type="Pfam" id="PF05699"/>
    </source>
</evidence>
<proteinExistence type="predicted"/>
<sequence length="805" mass="92730">MKPKYHTLEYFFKIHPVQPHDDSTLPFVSRKAFYRKNQTIRTWCTYDETNVKMFCSVCLAFSIDKNPFTYGMCDWKHIYQRISEHENSKVHNQCCEAYFMHSQKRDVGSLLMENQMHQLREEVKKNRQVLERIIEVCKVIGKRGLSVRGKRNEAAYFLKDPTLDHGTFLEMIILISKYDAVLNEHINNIINKSEKMHLQGSKGRGNFVSLLSHYSISNVISTISSIIKQTISSQISKAQMFSVLIDTTQDITVMDQCSIVLRYVTNGTINEKLIAVKCCSDSTGKGMMELLQSALEEVKVDPEKCIGNATDGAANMQGVYNGFTAWLSKVAPEQIHVWCFSHVLNLVITDATKNPVRVANFFSLINACSVFFKESYQRMNIWRDISENEHENIRHKRLQSISDTRWTAKQTAVNRIFGSYGKFDNVMYPDLIIALSKISKNESFKPDIRSKASNLLTPLLKYETILIAHLYMNIFSITGPLSRYLQTSGLDLHKCVQMVKGSLNELKKIQRNMNNTMQVSEEFILKMNDEIQKRIDESSEDLEIEKIQSKFEVKRVAKKRKMADYESNDEPIVEEEKKFTIEIYNRVLDTIIESMNKRFSNNNDLLIDLSLLSPSNFNLFKSGLPTDSLTKLSHKIKPFIDDNLSENEIKNNLSDELLNFGKSWHFLKKSVDEEYNEQSYGNGSDSENEDLESTDIGKPCNKSCKNCVICCYNVLIKYNLFANAYPTLTIAYQYILTLPVTQVACERSFSTLKYLKNRLRNSMTNEHLESFMLMAIENKILMEIDNNIIINAVGEKSKLLSKLLL</sequence>
<dbReference type="PANTHER" id="PTHR45749:SF21">
    <property type="entry name" value="DUF4371 DOMAIN-CONTAINING PROTEIN"/>
    <property type="match status" value="1"/>
</dbReference>
<dbReference type="Proteomes" id="UP000007819">
    <property type="component" value="Chromosome A1"/>
</dbReference>
<dbReference type="GO" id="GO:0046983">
    <property type="term" value="F:protein dimerization activity"/>
    <property type="evidence" value="ECO:0007669"/>
    <property type="project" value="InterPro"/>
</dbReference>
<dbReference type="AlphaFoldDB" id="A0A8R2JNE7"/>
<feature type="domain" description="HAT C-terminal dimerisation" evidence="1">
    <location>
        <begin position="713"/>
        <end position="773"/>
    </location>
</feature>
<dbReference type="PANTHER" id="PTHR45749">
    <property type="match status" value="1"/>
</dbReference>
<dbReference type="EnsemblMetazoa" id="XM_029486745.1">
    <property type="protein sequence ID" value="XP_029342605.1"/>
    <property type="gene ID" value="LOC107882786"/>
</dbReference>
<dbReference type="GeneID" id="107882786"/>
<dbReference type="OrthoDB" id="8908633at2759"/>
<protein>
    <recommendedName>
        <fullName evidence="1">HAT C-terminal dimerisation domain-containing protein</fullName>
    </recommendedName>
</protein>
<organism evidence="2 3">
    <name type="scientific">Acyrthosiphon pisum</name>
    <name type="common">Pea aphid</name>
    <dbReference type="NCBI Taxonomy" id="7029"/>
    <lineage>
        <taxon>Eukaryota</taxon>
        <taxon>Metazoa</taxon>
        <taxon>Ecdysozoa</taxon>
        <taxon>Arthropoda</taxon>
        <taxon>Hexapoda</taxon>
        <taxon>Insecta</taxon>
        <taxon>Pterygota</taxon>
        <taxon>Neoptera</taxon>
        <taxon>Paraneoptera</taxon>
        <taxon>Hemiptera</taxon>
        <taxon>Sternorrhyncha</taxon>
        <taxon>Aphidomorpha</taxon>
        <taxon>Aphidoidea</taxon>
        <taxon>Aphididae</taxon>
        <taxon>Macrosiphini</taxon>
        <taxon>Acyrthosiphon</taxon>
    </lineage>
</organism>
<dbReference type="RefSeq" id="XP_029342604.1">
    <property type="nucleotide sequence ID" value="XM_029486744.1"/>
</dbReference>
<dbReference type="InterPro" id="IPR012337">
    <property type="entry name" value="RNaseH-like_sf"/>
</dbReference>
<dbReference type="KEGG" id="api:107882786"/>
<dbReference type="RefSeq" id="XP_029342605.1">
    <property type="nucleotide sequence ID" value="XM_029486745.1"/>
</dbReference>
<reference evidence="3" key="1">
    <citation type="submission" date="2010-06" db="EMBL/GenBank/DDBJ databases">
        <authorList>
            <person name="Jiang H."/>
            <person name="Abraham K."/>
            <person name="Ali S."/>
            <person name="Alsbrooks S.L."/>
            <person name="Anim B.N."/>
            <person name="Anosike U.S."/>
            <person name="Attaway T."/>
            <person name="Bandaranaike D.P."/>
            <person name="Battles P.K."/>
            <person name="Bell S.N."/>
            <person name="Bell A.V."/>
            <person name="Beltran B."/>
            <person name="Bickham C."/>
            <person name="Bustamante Y."/>
            <person name="Caleb T."/>
            <person name="Canada A."/>
            <person name="Cardenas V."/>
            <person name="Carter K."/>
            <person name="Chacko J."/>
            <person name="Chandrabose M.N."/>
            <person name="Chavez D."/>
            <person name="Chavez A."/>
            <person name="Chen L."/>
            <person name="Chu H.-S."/>
            <person name="Claassen K.J."/>
            <person name="Cockrell R."/>
            <person name="Collins M."/>
            <person name="Cooper J.A."/>
            <person name="Cree A."/>
            <person name="Curry S.M."/>
            <person name="Da Y."/>
            <person name="Dao M.D."/>
            <person name="Das B."/>
            <person name="Davila M.-L."/>
            <person name="Davy-Carroll L."/>
            <person name="Denson S."/>
            <person name="Dinh H."/>
            <person name="Ebong V.E."/>
            <person name="Edwards J.R."/>
            <person name="Egan A."/>
            <person name="El-Daye J."/>
            <person name="Escobedo L."/>
            <person name="Fernandez S."/>
            <person name="Fernando P.R."/>
            <person name="Flagg N."/>
            <person name="Forbes L.D."/>
            <person name="Fowler R.G."/>
            <person name="Fu Q."/>
            <person name="Gabisi R.A."/>
            <person name="Ganer J."/>
            <person name="Garbino Pronczuk A."/>
            <person name="Garcia R.M."/>
            <person name="Garner T."/>
            <person name="Garrett T.E."/>
            <person name="Gonzalez D.A."/>
            <person name="Hamid H."/>
            <person name="Hawkins E.S."/>
            <person name="Hirani K."/>
            <person name="Hogues M.E."/>
            <person name="Hollins B."/>
            <person name="Hsiao C.-H."/>
            <person name="Jabil R."/>
            <person name="James M.L."/>
            <person name="Jhangiani S.N."/>
            <person name="Johnson B."/>
            <person name="Johnson Q."/>
            <person name="Joshi V."/>
            <person name="Kalu J.B."/>
            <person name="Kam C."/>
            <person name="Kashfia A."/>
            <person name="Keebler J."/>
            <person name="Kisamo H."/>
            <person name="Kovar C.L."/>
            <person name="Lago L.A."/>
            <person name="Lai C.-Y."/>
            <person name="Laidlaw J."/>
            <person name="Lara F."/>
            <person name="Le T.-K."/>
            <person name="Lee S.L."/>
            <person name="Legall F.H."/>
            <person name="Lemon S.J."/>
            <person name="Lewis L.R."/>
            <person name="Li B."/>
            <person name="Liu Y."/>
            <person name="Liu Y.-S."/>
            <person name="Lopez J."/>
            <person name="Lozado R.J."/>
            <person name="Lu J."/>
            <person name="Madu R.C."/>
            <person name="Maheshwari M."/>
            <person name="Maheshwari R."/>
            <person name="Malloy K."/>
            <person name="Martinez E."/>
            <person name="Mathew T."/>
            <person name="Mercado I.C."/>
            <person name="Mercado C."/>
            <person name="Meyer B."/>
            <person name="Montgomery K."/>
            <person name="Morgan M.B."/>
            <person name="Munidasa M."/>
            <person name="Nazareth L.V."/>
            <person name="Nelson J."/>
            <person name="Ng B.M."/>
            <person name="Nguyen N.B."/>
            <person name="Nguyen P.Q."/>
            <person name="Nguyen T."/>
            <person name="Obregon M."/>
            <person name="Okwuonu G.O."/>
            <person name="Onwere C.G."/>
            <person name="Orozco G."/>
            <person name="Parra A."/>
            <person name="Patel S."/>
            <person name="Patil S."/>
            <person name="Perez A."/>
            <person name="Perez Y."/>
            <person name="Pham C."/>
            <person name="Primus E.L."/>
            <person name="Pu L.-L."/>
            <person name="Puazo M."/>
            <person name="Qin X."/>
            <person name="Quiroz J.B."/>
            <person name="Reese J."/>
            <person name="Richards S."/>
            <person name="Rives C.M."/>
            <person name="Robberts R."/>
            <person name="Ruiz S.J."/>
            <person name="Ruiz M.J."/>
            <person name="Santibanez J."/>
            <person name="Schneider B.W."/>
            <person name="Sisson I."/>
            <person name="Smith M."/>
            <person name="Sodergren E."/>
            <person name="Song X.-Z."/>
            <person name="Song B.B."/>
            <person name="Summersgill H."/>
            <person name="Thelus R."/>
            <person name="Thornton R.D."/>
            <person name="Trejos Z.Y."/>
            <person name="Usmani K."/>
            <person name="Vattathil S."/>
            <person name="Villasana D."/>
            <person name="Walker D.L."/>
            <person name="Wang S."/>
            <person name="Wang K."/>
            <person name="White C.S."/>
            <person name="Williams A.C."/>
            <person name="Williamson J."/>
            <person name="Wilson K."/>
            <person name="Woghiren I.O."/>
            <person name="Woodworth J.R."/>
            <person name="Worley K.C."/>
            <person name="Wright R.A."/>
            <person name="Wu W."/>
            <person name="Young L."/>
            <person name="Zhang L."/>
            <person name="Zhang J."/>
            <person name="Zhu Y."/>
            <person name="Muzny D.M."/>
            <person name="Weinstock G."/>
            <person name="Gibbs R.A."/>
        </authorList>
    </citation>
    <scope>NUCLEOTIDE SEQUENCE [LARGE SCALE GENOMIC DNA]</scope>
    <source>
        <strain evidence="3">LSR1</strain>
    </source>
</reference>
<dbReference type="Pfam" id="PF05699">
    <property type="entry name" value="Dimer_Tnp_hAT"/>
    <property type="match status" value="1"/>
</dbReference>
<dbReference type="InterPro" id="IPR008906">
    <property type="entry name" value="HATC_C_dom"/>
</dbReference>
<reference evidence="2" key="2">
    <citation type="submission" date="2022-06" db="UniProtKB">
        <authorList>
            <consortium name="EnsemblMetazoa"/>
        </authorList>
    </citation>
    <scope>IDENTIFICATION</scope>
</reference>
<dbReference type="EnsemblMetazoa" id="XM_029486744.1">
    <property type="protein sequence ID" value="XP_029342604.1"/>
    <property type="gene ID" value="LOC107882786"/>
</dbReference>
<keyword evidence="3" id="KW-1185">Reference proteome</keyword>
<evidence type="ECO:0000313" key="3">
    <source>
        <dbReference type="Proteomes" id="UP000007819"/>
    </source>
</evidence>
<name>A0A8R2JNE7_ACYPI</name>
<dbReference type="SUPFAM" id="SSF53098">
    <property type="entry name" value="Ribonuclease H-like"/>
    <property type="match status" value="1"/>
</dbReference>
<accession>A0A8R2JNE7</accession>
<evidence type="ECO:0000313" key="2">
    <source>
        <dbReference type="EnsemblMetazoa" id="XP_029342605.1"/>
    </source>
</evidence>